<dbReference type="EMBL" id="KZ772813">
    <property type="protein sequence ID" value="PTQ29355.1"/>
    <property type="molecule type" value="Genomic_DNA"/>
</dbReference>
<evidence type="ECO:0000313" key="3">
    <source>
        <dbReference type="Proteomes" id="UP000244005"/>
    </source>
</evidence>
<dbReference type="Gramene" id="Mp5g12040.1">
    <property type="protein sequence ID" value="Mp5g12040.1.cds"/>
    <property type="gene ID" value="Mp5g12040"/>
</dbReference>
<protein>
    <submittedName>
        <fullName evidence="2">Uncharacterized protein</fullName>
    </submittedName>
</protein>
<name>A0A2R6W680_MARPO</name>
<evidence type="ECO:0000313" key="2">
    <source>
        <dbReference type="EMBL" id="PTQ29355.1"/>
    </source>
</evidence>
<dbReference type="PANTHER" id="PTHR36078">
    <property type="entry name" value="BNACNNG21220D PROTEIN"/>
    <property type="match status" value="1"/>
</dbReference>
<dbReference type="AlphaFoldDB" id="A0A2R6W680"/>
<proteinExistence type="predicted"/>
<feature type="region of interest" description="Disordered" evidence="1">
    <location>
        <begin position="1"/>
        <end position="60"/>
    </location>
</feature>
<feature type="compositionally biased region" description="Basic and acidic residues" evidence="1">
    <location>
        <begin position="9"/>
        <end position="22"/>
    </location>
</feature>
<reference evidence="3" key="1">
    <citation type="journal article" date="2017" name="Cell">
        <title>Insights into land plant evolution garnered from the Marchantia polymorpha genome.</title>
        <authorList>
            <person name="Bowman J.L."/>
            <person name="Kohchi T."/>
            <person name="Yamato K.T."/>
            <person name="Jenkins J."/>
            <person name="Shu S."/>
            <person name="Ishizaki K."/>
            <person name="Yamaoka S."/>
            <person name="Nishihama R."/>
            <person name="Nakamura Y."/>
            <person name="Berger F."/>
            <person name="Adam C."/>
            <person name="Aki S.S."/>
            <person name="Althoff F."/>
            <person name="Araki T."/>
            <person name="Arteaga-Vazquez M.A."/>
            <person name="Balasubrmanian S."/>
            <person name="Barry K."/>
            <person name="Bauer D."/>
            <person name="Boehm C.R."/>
            <person name="Briginshaw L."/>
            <person name="Caballero-Perez J."/>
            <person name="Catarino B."/>
            <person name="Chen F."/>
            <person name="Chiyoda S."/>
            <person name="Chovatia M."/>
            <person name="Davies K.M."/>
            <person name="Delmans M."/>
            <person name="Demura T."/>
            <person name="Dierschke T."/>
            <person name="Dolan L."/>
            <person name="Dorantes-Acosta A.E."/>
            <person name="Eklund D.M."/>
            <person name="Florent S.N."/>
            <person name="Flores-Sandoval E."/>
            <person name="Fujiyama A."/>
            <person name="Fukuzawa H."/>
            <person name="Galik B."/>
            <person name="Grimanelli D."/>
            <person name="Grimwood J."/>
            <person name="Grossniklaus U."/>
            <person name="Hamada T."/>
            <person name="Haseloff J."/>
            <person name="Hetherington A.J."/>
            <person name="Higo A."/>
            <person name="Hirakawa Y."/>
            <person name="Hundley H.N."/>
            <person name="Ikeda Y."/>
            <person name="Inoue K."/>
            <person name="Inoue S.I."/>
            <person name="Ishida S."/>
            <person name="Jia Q."/>
            <person name="Kakita M."/>
            <person name="Kanazawa T."/>
            <person name="Kawai Y."/>
            <person name="Kawashima T."/>
            <person name="Kennedy M."/>
            <person name="Kinose K."/>
            <person name="Kinoshita T."/>
            <person name="Kohara Y."/>
            <person name="Koide E."/>
            <person name="Komatsu K."/>
            <person name="Kopischke S."/>
            <person name="Kubo M."/>
            <person name="Kyozuka J."/>
            <person name="Lagercrantz U."/>
            <person name="Lin S.S."/>
            <person name="Lindquist E."/>
            <person name="Lipzen A.M."/>
            <person name="Lu C.W."/>
            <person name="De Luna E."/>
            <person name="Martienssen R.A."/>
            <person name="Minamino N."/>
            <person name="Mizutani M."/>
            <person name="Mizutani M."/>
            <person name="Mochizuki N."/>
            <person name="Monte I."/>
            <person name="Mosher R."/>
            <person name="Nagasaki H."/>
            <person name="Nakagami H."/>
            <person name="Naramoto S."/>
            <person name="Nishitani K."/>
            <person name="Ohtani M."/>
            <person name="Okamoto T."/>
            <person name="Okumura M."/>
            <person name="Phillips J."/>
            <person name="Pollak B."/>
            <person name="Reinders A."/>
            <person name="Rovekamp M."/>
            <person name="Sano R."/>
            <person name="Sawa S."/>
            <person name="Schmid M.W."/>
            <person name="Shirakawa M."/>
            <person name="Solano R."/>
            <person name="Spunde A."/>
            <person name="Suetsugu N."/>
            <person name="Sugano S."/>
            <person name="Sugiyama A."/>
            <person name="Sun R."/>
            <person name="Suzuki Y."/>
            <person name="Takenaka M."/>
            <person name="Takezawa D."/>
            <person name="Tomogane H."/>
            <person name="Tsuzuki M."/>
            <person name="Ueda T."/>
            <person name="Umeda M."/>
            <person name="Ward J.M."/>
            <person name="Watanabe Y."/>
            <person name="Yazaki K."/>
            <person name="Yokoyama R."/>
            <person name="Yoshitake Y."/>
            <person name="Yotsui I."/>
            <person name="Zachgo S."/>
            <person name="Schmutz J."/>
        </authorList>
    </citation>
    <scope>NUCLEOTIDE SEQUENCE [LARGE SCALE GENOMIC DNA]</scope>
    <source>
        <strain evidence="3">Tak-1</strain>
    </source>
</reference>
<feature type="compositionally biased region" description="Polar residues" evidence="1">
    <location>
        <begin position="32"/>
        <end position="58"/>
    </location>
</feature>
<evidence type="ECO:0000256" key="1">
    <source>
        <dbReference type="SAM" id="MobiDB-lite"/>
    </source>
</evidence>
<feature type="region of interest" description="Disordered" evidence="1">
    <location>
        <begin position="120"/>
        <end position="146"/>
    </location>
</feature>
<dbReference type="OrthoDB" id="1669448at2759"/>
<dbReference type="Proteomes" id="UP000244005">
    <property type="component" value="Unassembled WGS sequence"/>
</dbReference>
<organism evidence="2 3">
    <name type="scientific">Marchantia polymorpha</name>
    <name type="common">Common liverwort</name>
    <name type="synonym">Marchantia aquatica</name>
    <dbReference type="NCBI Taxonomy" id="3197"/>
    <lineage>
        <taxon>Eukaryota</taxon>
        <taxon>Viridiplantae</taxon>
        <taxon>Streptophyta</taxon>
        <taxon>Embryophyta</taxon>
        <taxon>Marchantiophyta</taxon>
        <taxon>Marchantiopsida</taxon>
        <taxon>Marchantiidae</taxon>
        <taxon>Marchantiales</taxon>
        <taxon>Marchantiaceae</taxon>
        <taxon>Marchantia</taxon>
    </lineage>
</organism>
<accession>A0A2R6W680</accession>
<dbReference type="PANTHER" id="PTHR36078:SF2">
    <property type="entry name" value="OS09G0473966 PROTEIN"/>
    <property type="match status" value="1"/>
</dbReference>
<gene>
    <name evidence="2" type="ORF">MARPO_0143s0033</name>
</gene>
<keyword evidence="3" id="KW-1185">Reference proteome</keyword>
<feature type="compositionally biased region" description="Basic and acidic residues" evidence="1">
    <location>
        <begin position="120"/>
        <end position="131"/>
    </location>
</feature>
<sequence>MHCNLLRPRGHENVKEKGRENAELTDMDPEKLNNNIASTAPQKLHTSSGKLSRASSDAANEAAEYSAKYRMYERDYLRRINHKYFSGKNLAGTGRVFETVTTVDGFTVKESREPPIKRFLELPSSSEEHLKSGAPSSAKKSSTRKS</sequence>